<dbReference type="AlphaFoldDB" id="A0A0M3HI99"/>
<keyword evidence="1" id="KW-0472">Membrane</keyword>
<reference evidence="3" key="1">
    <citation type="submission" date="2017-02" db="UniProtKB">
        <authorList>
            <consortium name="WormBaseParasite"/>
        </authorList>
    </citation>
    <scope>IDENTIFICATION</scope>
</reference>
<keyword evidence="2" id="KW-1185">Reference proteome</keyword>
<feature type="transmembrane region" description="Helical" evidence="1">
    <location>
        <begin position="6"/>
        <end position="24"/>
    </location>
</feature>
<dbReference type="Proteomes" id="UP000036681">
    <property type="component" value="Unplaced"/>
</dbReference>
<keyword evidence="1" id="KW-0812">Transmembrane</keyword>
<evidence type="ECO:0000313" key="2">
    <source>
        <dbReference type="Proteomes" id="UP000036681"/>
    </source>
</evidence>
<sequence length="46" mass="5474">MSLNSIFNSRILICVKIAIMLATLRYHHLYAIRKGVQRRIRIDFID</sequence>
<keyword evidence="1" id="KW-1133">Transmembrane helix</keyword>
<proteinExistence type="predicted"/>
<evidence type="ECO:0000256" key="1">
    <source>
        <dbReference type="SAM" id="Phobius"/>
    </source>
</evidence>
<dbReference type="WBParaSite" id="ALUE_0000124401-mRNA-1">
    <property type="protein sequence ID" value="ALUE_0000124401-mRNA-1"/>
    <property type="gene ID" value="ALUE_0000124401"/>
</dbReference>
<protein>
    <submittedName>
        <fullName evidence="3">Uncharacterized protein</fullName>
    </submittedName>
</protein>
<evidence type="ECO:0000313" key="3">
    <source>
        <dbReference type="WBParaSite" id="ALUE_0000124401-mRNA-1"/>
    </source>
</evidence>
<accession>A0A0M3HI99</accession>
<organism evidence="2 3">
    <name type="scientific">Ascaris lumbricoides</name>
    <name type="common">Giant roundworm</name>
    <dbReference type="NCBI Taxonomy" id="6252"/>
    <lineage>
        <taxon>Eukaryota</taxon>
        <taxon>Metazoa</taxon>
        <taxon>Ecdysozoa</taxon>
        <taxon>Nematoda</taxon>
        <taxon>Chromadorea</taxon>
        <taxon>Rhabditida</taxon>
        <taxon>Spirurina</taxon>
        <taxon>Ascaridomorpha</taxon>
        <taxon>Ascaridoidea</taxon>
        <taxon>Ascarididae</taxon>
        <taxon>Ascaris</taxon>
    </lineage>
</organism>
<name>A0A0M3HI99_ASCLU</name>